<reference evidence="7 8" key="1">
    <citation type="submission" date="2021-06" db="EMBL/GenBank/DDBJ databases">
        <title>Halomicroarcula sp. a new haloarchaeum isolated from saline soil.</title>
        <authorList>
            <person name="Duran-Viseras A."/>
            <person name="Sanchez-Porro C."/>
            <person name="Ventosa A."/>
        </authorList>
    </citation>
    <scope>NUCLEOTIDE SEQUENCE [LARGE SCALE GENOMIC DNA]</scope>
    <source>
        <strain evidence="7 8">F13</strain>
    </source>
</reference>
<dbReference type="InterPro" id="IPR012951">
    <property type="entry name" value="BBE"/>
</dbReference>
<dbReference type="Pfam" id="PF01565">
    <property type="entry name" value="FAD_binding_4"/>
    <property type="match status" value="1"/>
</dbReference>
<dbReference type="EMBL" id="RKLR01000031">
    <property type="protein sequence ID" value="MBX0326048.1"/>
    <property type="molecule type" value="Genomic_DNA"/>
</dbReference>
<dbReference type="RefSeq" id="WP_220620898.1">
    <property type="nucleotide sequence ID" value="NZ_RKLR01000031.1"/>
</dbReference>
<dbReference type="Gene3D" id="3.30.465.10">
    <property type="match status" value="1"/>
</dbReference>
<gene>
    <name evidence="7" type="ORF">EGH21_23845</name>
</gene>
<dbReference type="Proteomes" id="UP001430377">
    <property type="component" value="Unassembled WGS sequence"/>
</dbReference>
<accession>A0AAW4PWF0</accession>
<evidence type="ECO:0000256" key="1">
    <source>
        <dbReference type="ARBA" id="ARBA00001974"/>
    </source>
</evidence>
<evidence type="ECO:0000256" key="2">
    <source>
        <dbReference type="ARBA" id="ARBA00005466"/>
    </source>
</evidence>
<evidence type="ECO:0000313" key="8">
    <source>
        <dbReference type="Proteomes" id="UP001430377"/>
    </source>
</evidence>
<dbReference type="AlphaFoldDB" id="A0AAW4PWF0"/>
<keyword evidence="8" id="KW-1185">Reference proteome</keyword>
<dbReference type="InterPro" id="IPR006093">
    <property type="entry name" value="Oxy_OxRdtase_FAD_BS"/>
</dbReference>
<dbReference type="PANTHER" id="PTHR42973:SF39">
    <property type="entry name" value="FAD-BINDING PCMH-TYPE DOMAIN-CONTAINING PROTEIN"/>
    <property type="match status" value="1"/>
</dbReference>
<evidence type="ECO:0000259" key="6">
    <source>
        <dbReference type="PROSITE" id="PS51387"/>
    </source>
</evidence>
<dbReference type="InterPro" id="IPR016169">
    <property type="entry name" value="FAD-bd_PCMH_sub2"/>
</dbReference>
<evidence type="ECO:0000256" key="3">
    <source>
        <dbReference type="ARBA" id="ARBA00022630"/>
    </source>
</evidence>
<dbReference type="Gene3D" id="3.40.462.20">
    <property type="match status" value="1"/>
</dbReference>
<dbReference type="InterPro" id="IPR016166">
    <property type="entry name" value="FAD-bd_PCMH"/>
</dbReference>
<keyword evidence="5" id="KW-0560">Oxidoreductase</keyword>
<dbReference type="GO" id="GO:0071949">
    <property type="term" value="F:FAD binding"/>
    <property type="evidence" value="ECO:0007669"/>
    <property type="project" value="InterPro"/>
</dbReference>
<dbReference type="PROSITE" id="PS00862">
    <property type="entry name" value="OX2_COVAL_FAD"/>
    <property type="match status" value="1"/>
</dbReference>
<feature type="domain" description="FAD-binding PCMH-type" evidence="6">
    <location>
        <begin position="51"/>
        <end position="221"/>
    </location>
</feature>
<evidence type="ECO:0000313" key="7">
    <source>
        <dbReference type="EMBL" id="MBX0326048.1"/>
    </source>
</evidence>
<organism evidence="7 8">
    <name type="scientific">Haloarcula rubra</name>
    <dbReference type="NCBI Taxonomy" id="2487747"/>
    <lineage>
        <taxon>Archaea</taxon>
        <taxon>Methanobacteriati</taxon>
        <taxon>Methanobacteriota</taxon>
        <taxon>Stenosarchaea group</taxon>
        <taxon>Halobacteria</taxon>
        <taxon>Halobacteriales</taxon>
        <taxon>Haloarculaceae</taxon>
        <taxon>Haloarcula</taxon>
    </lineage>
</organism>
<dbReference type="GO" id="GO:0016491">
    <property type="term" value="F:oxidoreductase activity"/>
    <property type="evidence" value="ECO:0007669"/>
    <property type="project" value="UniProtKB-KW"/>
</dbReference>
<dbReference type="Gene3D" id="3.30.43.10">
    <property type="entry name" value="Uridine Diphospho-n-acetylenolpyruvylglucosamine Reductase, domain 2"/>
    <property type="match status" value="1"/>
</dbReference>
<comment type="cofactor">
    <cofactor evidence="1">
        <name>FAD</name>
        <dbReference type="ChEBI" id="CHEBI:57692"/>
    </cofactor>
</comment>
<dbReference type="InterPro" id="IPR036318">
    <property type="entry name" value="FAD-bd_PCMH-like_sf"/>
</dbReference>
<sequence>MAQTTITTRDGSPTTLTGDTIEAFRHRLHGPLLVPDDDGFEEATRLWNGTIEKTPALVVQPATTDDVVTCVDLAREHDLLLGIRGGGHNIAGTALADGGLTLDMSRMNTVEVDPDTRTVTAGPGCLLGDVDAATQEYGLATVLGFVSETGLAGLVLGGGFGYLSRRFGWAVDNLVEVEIVTADGTVRRANIDEHDDLFWAVRGAGHNMGVVTEFTLRLHEVGPEITGGLLAFPAETPEQANAALDAYRAVTEAAPRELTVFNQFQRAPPAPFVPEEWHGRRIVGFLVCHTGPPERAEEDLAPLQEPLGEPVVDLIGRLPYVEQQQLTDETQPKGMHYYWKAVWTDSLDDDLLKAVGDLSLNLPSPMTKLGFVHVGGALNERDWDDGVVGNRDFRYGLGILGMWNPDDPDGDAHRAWVREAWERCRPFSTGGHYVNFETADEPADRVRAAYRDNYDRLIDIKTRYDSGNLFRTNRNVSPDPEESR</sequence>
<dbReference type="PROSITE" id="PS51387">
    <property type="entry name" value="FAD_PCMH"/>
    <property type="match status" value="1"/>
</dbReference>
<name>A0AAW4PWF0_9EURY</name>
<dbReference type="InterPro" id="IPR050416">
    <property type="entry name" value="FAD-linked_Oxidoreductase"/>
</dbReference>
<evidence type="ECO:0000256" key="4">
    <source>
        <dbReference type="ARBA" id="ARBA00022827"/>
    </source>
</evidence>
<evidence type="ECO:0000256" key="5">
    <source>
        <dbReference type="ARBA" id="ARBA00023002"/>
    </source>
</evidence>
<dbReference type="SUPFAM" id="SSF56176">
    <property type="entry name" value="FAD-binding/transporter-associated domain-like"/>
    <property type="match status" value="1"/>
</dbReference>
<comment type="caution">
    <text evidence="7">The sequence shown here is derived from an EMBL/GenBank/DDBJ whole genome shotgun (WGS) entry which is preliminary data.</text>
</comment>
<keyword evidence="3" id="KW-0285">Flavoprotein</keyword>
<dbReference type="InterPro" id="IPR006094">
    <property type="entry name" value="Oxid_FAD_bind_N"/>
</dbReference>
<keyword evidence="4" id="KW-0274">FAD</keyword>
<proteinExistence type="inferred from homology"/>
<protein>
    <submittedName>
        <fullName evidence="7">FAD-binding oxidoreductase</fullName>
    </submittedName>
</protein>
<dbReference type="PANTHER" id="PTHR42973">
    <property type="entry name" value="BINDING OXIDOREDUCTASE, PUTATIVE (AFU_ORTHOLOGUE AFUA_1G17690)-RELATED"/>
    <property type="match status" value="1"/>
</dbReference>
<dbReference type="Pfam" id="PF08031">
    <property type="entry name" value="BBE"/>
    <property type="match status" value="1"/>
</dbReference>
<dbReference type="InterPro" id="IPR016167">
    <property type="entry name" value="FAD-bd_PCMH_sub1"/>
</dbReference>
<comment type="similarity">
    <text evidence="2">Belongs to the oxygen-dependent FAD-linked oxidoreductase family.</text>
</comment>